<organism evidence="13 14">
    <name type="scientific">Variovorax paradoxus</name>
    <dbReference type="NCBI Taxonomy" id="34073"/>
    <lineage>
        <taxon>Bacteria</taxon>
        <taxon>Pseudomonadati</taxon>
        <taxon>Pseudomonadota</taxon>
        <taxon>Betaproteobacteria</taxon>
        <taxon>Burkholderiales</taxon>
        <taxon>Comamonadaceae</taxon>
        <taxon>Variovorax</taxon>
    </lineage>
</organism>
<dbReference type="InterPro" id="IPR036206">
    <property type="entry name" value="ThiamineP_synth_sf"/>
</dbReference>
<gene>
    <name evidence="13" type="ORF">A3K87_08135</name>
</gene>
<dbReference type="InterPro" id="IPR034291">
    <property type="entry name" value="TMP_synthase"/>
</dbReference>
<evidence type="ECO:0000313" key="13">
    <source>
        <dbReference type="EMBL" id="OAK66408.1"/>
    </source>
</evidence>
<evidence type="ECO:0000259" key="12">
    <source>
        <dbReference type="Pfam" id="PF02581"/>
    </source>
</evidence>
<dbReference type="GO" id="GO:0004789">
    <property type="term" value="F:thiamine-phosphate diphosphorylase activity"/>
    <property type="evidence" value="ECO:0007669"/>
    <property type="project" value="UniProtKB-EC"/>
</dbReference>
<accession>A0AA91DS31</accession>
<keyword evidence="6 10" id="KW-0784">Thiamine biosynthesis</keyword>
<protein>
    <recommendedName>
        <fullName evidence="10">Thiamine-phosphate synthase</fullName>
        <ecNumber evidence="10">2.5.1.3</ecNumber>
    </recommendedName>
    <alternativeName>
        <fullName evidence="10">Thiamine-phosphate pyrophosphorylase</fullName>
    </alternativeName>
</protein>
<evidence type="ECO:0000256" key="11">
    <source>
        <dbReference type="RuleBase" id="RU004253"/>
    </source>
</evidence>
<dbReference type="EMBL" id="LVHG01000025">
    <property type="protein sequence ID" value="OAK66408.1"/>
    <property type="molecule type" value="Genomic_DNA"/>
</dbReference>
<evidence type="ECO:0000313" key="14">
    <source>
        <dbReference type="Proteomes" id="UP000077852"/>
    </source>
</evidence>
<evidence type="ECO:0000256" key="3">
    <source>
        <dbReference type="ARBA" id="ARBA00022679"/>
    </source>
</evidence>
<evidence type="ECO:0000256" key="10">
    <source>
        <dbReference type="RuleBase" id="RU003826"/>
    </source>
</evidence>
<dbReference type="InterPro" id="IPR013785">
    <property type="entry name" value="Aldolase_TIM"/>
</dbReference>
<keyword evidence="3 10" id="KW-0808">Transferase</keyword>
<dbReference type="SUPFAM" id="SSF51391">
    <property type="entry name" value="Thiamin phosphate synthase"/>
    <property type="match status" value="1"/>
</dbReference>
<dbReference type="PANTHER" id="PTHR20857">
    <property type="entry name" value="THIAMINE-PHOSPHATE PYROPHOSPHORYLASE"/>
    <property type="match status" value="1"/>
</dbReference>
<dbReference type="CDD" id="cd00564">
    <property type="entry name" value="TMP_TenI"/>
    <property type="match status" value="1"/>
</dbReference>
<comment type="catalytic activity">
    <reaction evidence="7 10">
        <text>4-methyl-5-(2-phosphooxyethyl)-thiazole + 4-amino-2-methyl-5-(diphosphooxymethyl)pyrimidine + H(+) = thiamine phosphate + diphosphate</text>
        <dbReference type="Rhea" id="RHEA:22328"/>
        <dbReference type="ChEBI" id="CHEBI:15378"/>
        <dbReference type="ChEBI" id="CHEBI:33019"/>
        <dbReference type="ChEBI" id="CHEBI:37575"/>
        <dbReference type="ChEBI" id="CHEBI:57841"/>
        <dbReference type="ChEBI" id="CHEBI:58296"/>
        <dbReference type="EC" id="2.5.1.3"/>
    </reaction>
</comment>
<keyword evidence="4" id="KW-0479">Metal-binding</keyword>
<comment type="pathway">
    <text evidence="2 11">Cofactor biosynthesis; thiamine diphosphate biosynthesis; thiamine phosphate from 4-amino-2-methyl-5-diphosphomethylpyrimidine and 4-methyl-5-(2-phosphoethyl)-thiazole: step 1/1.</text>
</comment>
<feature type="domain" description="Thiamine phosphate synthase/TenI" evidence="12">
    <location>
        <begin position="115"/>
        <end position="285"/>
    </location>
</feature>
<comment type="catalytic activity">
    <reaction evidence="8 10">
        <text>2-(2-carboxy-4-methylthiazol-5-yl)ethyl phosphate + 4-amino-2-methyl-5-(diphosphooxymethyl)pyrimidine + 2 H(+) = thiamine phosphate + CO2 + diphosphate</text>
        <dbReference type="Rhea" id="RHEA:47848"/>
        <dbReference type="ChEBI" id="CHEBI:15378"/>
        <dbReference type="ChEBI" id="CHEBI:16526"/>
        <dbReference type="ChEBI" id="CHEBI:33019"/>
        <dbReference type="ChEBI" id="CHEBI:37575"/>
        <dbReference type="ChEBI" id="CHEBI:57841"/>
        <dbReference type="ChEBI" id="CHEBI:62890"/>
        <dbReference type="EC" id="2.5.1.3"/>
    </reaction>
</comment>
<reference evidence="13 14" key="1">
    <citation type="submission" date="2016-03" db="EMBL/GenBank/DDBJ databases">
        <title>Genome sequence of Variovorax paradoxus KB5.</title>
        <authorList>
            <person name="Jeong H."/>
            <person name="Hong C.E."/>
            <person name="Jo S.H."/>
            <person name="Park J.M."/>
        </authorList>
    </citation>
    <scope>NUCLEOTIDE SEQUENCE [LARGE SCALE GENOMIC DNA]</scope>
    <source>
        <strain evidence="13 14">KB5</strain>
    </source>
</reference>
<comment type="caution">
    <text evidence="13">The sequence shown here is derived from an EMBL/GenBank/DDBJ whole genome shotgun (WGS) entry which is preliminary data.</text>
</comment>
<evidence type="ECO:0000256" key="8">
    <source>
        <dbReference type="ARBA" id="ARBA00047851"/>
    </source>
</evidence>
<dbReference type="Proteomes" id="UP000077852">
    <property type="component" value="Unassembled WGS sequence"/>
</dbReference>
<dbReference type="AlphaFoldDB" id="A0AA91DS31"/>
<dbReference type="GO" id="GO:0046872">
    <property type="term" value="F:metal ion binding"/>
    <property type="evidence" value="ECO:0007669"/>
    <property type="project" value="UniProtKB-KW"/>
</dbReference>
<dbReference type="GO" id="GO:0005737">
    <property type="term" value="C:cytoplasm"/>
    <property type="evidence" value="ECO:0007669"/>
    <property type="project" value="TreeGrafter"/>
</dbReference>
<dbReference type="FunFam" id="3.20.20.70:FF:000064">
    <property type="entry name" value="Thiamine-phosphate synthase"/>
    <property type="match status" value="1"/>
</dbReference>
<evidence type="ECO:0000256" key="7">
    <source>
        <dbReference type="ARBA" id="ARBA00047334"/>
    </source>
</evidence>
<dbReference type="NCBIfam" id="TIGR00693">
    <property type="entry name" value="thiE"/>
    <property type="match status" value="1"/>
</dbReference>
<sequence>MNDARAIAQAIVAAHGLRFGAITAAPVSAPVFSSDDPVYRGAKQACSALGFIEIDAECLAHAWRAQTLRLSNFDAALWPDAPADFGMRPFPPAARDDAFPPCPERLGLYAVLPDAQWVGRMARAGVPTVQLRFKSDDAEAIEREVQAAVEAVRGTDALLFINDHWQVAIAAGAYGIHLGQEDLDALSPDQLAQLRASGARLGVSTHGYAEMVRADKVSPSYIAMGAVYPTTLKKMATAPQGVARLAAYARLLRGYPQVGIGGIDAVRLPEVLATGVGSVAVVRALVAAEDPEATARQWMAAMDSNAVGN</sequence>
<evidence type="ECO:0000256" key="5">
    <source>
        <dbReference type="ARBA" id="ARBA00022842"/>
    </source>
</evidence>
<dbReference type="InterPro" id="IPR022998">
    <property type="entry name" value="ThiamineP_synth_TenI"/>
</dbReference>
<evidence type="ECO:0000256" key="4">
    <source>
        <dbReference type="ARBA" id="ARBA00022723"/>
    </source>
</evidence>
<comment type="similarity">
    <text evidence="10">Belongs to the thiamine-phosphate synthase family.</text>
</comment>
<dbReference type="PANTHER" id="PTHR20857:SF15">
    <property type="entry name" value="THIAMINE-PHOSPHATE SYNTHASE"/>
    <property type="match status" value="1"/>
</dbReference>
<evidence type="ECO:0000256" key="2">
    <source>
        <dbReference type="ARBA" id="ARBA00005165"/>
    </source>
</evidence>
<dbReference type="GO" id="GO:0009228">
    <property type="term" value="P:thiamine biosynthetic process"/>
    <property type="evidence" value="ECO:0007669"/>
    <property type="project" value="UniProtKB-KW"/>
</dbReference>
<dbReference type="EC" id="2.5.1.3" evidence="10"/>
<evidence type="ECO:0000256" key="9">
    <source>
        <dbReference type="ARBA" id="ARBA00047883"/>
    </source>
</evidence>
<comment type="cofactor">
    <cofactor evidence="1">
        <name>Mg(2+)</name>
        <dbReference type="ChEBI" id="CHEBI:18420"/>
    </cofactor>
</comment>
<dbReference type="Gene3D" id="3.20.20.70">
    <property type="entry name" value="Aldolase class I"/>
    <property type="match status" value="1"/>
</dbReference>
<name>A0AA91DS31_VARPD</name>
<comment type="catalytic activity">
    <reaction evidence="9 10">
        <text>2-[(2R,5Z)-2-carboxy-4-methylthiazol-5(2H)-ylidene]ethyl phosphate + 4-amino-2-methyl-5-(diphosphooxymethyl)pyrimidine + 2 H(+) = thiamine phosphate + CO2 + diphosphate</text>
        <dbReference type="Rhea" id="RHEA:47844"/>
        <dbReference type="ChEBI" id="CHEBI:15378"/>
        <dbReference type="ChEBI" id="CHEBI:16526"/>
        <dbReference type="ChEBI" id="CHEBI:33019"/>
        <dbReference type="ChEBI" id="CHEBI:37575"/>
        <dbReference type="ChEBI" id="CHEBI:57841"/>
        <dbReference type="ChEBI" id="CHEBI:62899"/>
        <dbReference type="EC" id="2.5.1.3"/>
    </reaction>
</comment>
<keyword evidence="5" id="KW-0460">Magnesium</keyword>
<evidence type="ECO:0000256" key="1">
    <source>
        <dbReference type="ARBA" id="ARBA00001946"/>
    </source>
</evidence>
<evidence type="ECO:0000256" key="6">
    <source>
        <dbReference type="ARBA" id="ARBA00022977"/>
    </source>
</evidence>
<proteinExistence type="inferred from homology"/>
<dbReference type="Pfam" id="PF02581">
    <property type="entry name" value="TMP-TENI"/>
    <property type="match status" value="1"/>
</dbReference>